<dbReference type="EMBL" id="JYDH01004140">
    <property type="protein sequence ID" value="KRY04676.1"/>
    <property type="molecule type" value="Genomic_DNA"/>
</dbReference>
<sequence length="30" mass="3728">MKFCNFREKFLSPKLNAIDFYRYAKKVKLK</sequence>
<dbReference type="AlphaFoldDB" id="A0A0V0YWK1"/>
<dbReference type="Proteomes" id="UP000054776">
    <property type="component" value="Unassembled WGS sequence"/>
</dbReference>
<name>A0A0V0YWK1_TRISP</name>
<dbReference type="InParanoid" id="A0A0V0YWK1"/>
<evidence type="ECO:0000313" key="1">
    <source>
        <dbReference type="EMBL" id="KRY04676.1"/>
    </source>
</evidence>
<reference evidence="1 2" key="1">
    <citation type="submission" date="2015-01" db="EMBL/GenBank/DDBJ databases">
        <title>Evolution of Trichinella species and genotypes.</title>
        <authorList>
            <person name="Korhonen P.K."/>
            <person name="Edoardo P."/>
            <person name="Giuseppe L.R."/>
            <person name="Gasser R.B."/>
        </authorList>
    </citation>
    <scope>NUCLEOTIDE SEQUENCE [LARGE SCALE GENOMIC DNA]</scope>
    <source>
        <strain evidence="1">ISS3</strain>
    </source>
</reference>
<gene>
    <name evidence="1" type="ORF">T01_6476</name>
</gene>
<keyword evidence="2" id="KW-1185">Reference proteome</keyword>
<protein>
    <submittedName>
        <fullName evidence="1">Uncharacterized protein</fullName>
    </submittedName>
</protein>
<proteinExistence type="predicted"/>
<organism evidence="1 2">
    <name type="scientific">Trichinella spiralis</name>
    <name type="common">Trichina worm</name>
    <dbReference type="NCBI Taxonomy" id="6334"/>
    <lineage>
        <taxon>Eukaryota</taxon>
        <taxon>Metazoa</taxon>
        <taxon>Ecdysozoa</taxon>
        <taxon>Nematoda</taxon>
        <taxon>Enoplea</taxon>
        <taxon>Dorylaimia</taxon>
        <taxon>Trichinellida</taxon>
        <taxon>Trichinellidae</taxon>
        <taxon>Trichinella</taxon>
    </lineage>
</organism>
<evidence type="ECO:0000313" key="2">
    <source>
        <dbReference type="Proteomes" id="UP000054776"/>
    </source>
</evidence>
<comment type="caution">
    <text evidence="1">The sequence shown here is derived from an EMBL/GenBank/DDBJ whole genome shotgun (WGS) entry which is preliminary data.</text>
</comment>
<accession>A0A0V0YWK1</accession>